<comment type="caution">
    <text evidence="2">The sequence shown here is derived from an EMBL/GenBank/DDBJ whole genome shotgun (WGS) entry which is preliminary data.</text>
</comment>
<sequence length="151" mass="17142">MKIISKTIKLKSKKSLEFIDLTDLVKKFVFKSKIKNGSVSIYSKHTTMAVRINEKEKGIVEDFVSFIKKLLPKNAYYRHNDLTIRTENLVCEPGVSDCLNGHSHCLHLLLGSSEAIPIISGKLMLGIWQRIFAIELDCGRNREIIIQIIGN</sequence>
<dbReference type="NCBIfam" id="TIGR00149">
    <property type="entry name" value="TIGR00149_YjbQ"/>
    <property type="match status" value="1"/>
</dbReference>
<dbReference type="SUPFAM" id="SSF111038">
    <property type="entry name" value="YjbQ-like"/>
    <property type="match status" value="1"/>
</dbReference>
<organism evidence="2 3">
    <name type="scientific">Candidatus Roizmanbacteria bacterium CG23_combo_of_CG06-09_8_20_14_all_35_49</name>
    <dbReference type="NCBI Taxonomy" id="1974863"/>
    <lineage>
        <taxon>Bacteria</taxon>
        <taxon>Candidatus Roizmaniibacteriota</taxon>
    </lineage>
</organism>
<dbReference type="Pfam" id="PF01894">
    <property type="entry name" value="YjbQ"/>
    <property type="match status" value="1"/>
</dbReference>
<dbReference type="Gene3D" id="2.60.120.460">
    <property type="entry name" value="YjbQ-like"/>
    <property type="match status" value="1"/>
</dbReference>
<reference evidence="2 3" key="1">
    <citation type="submission" date="2017-09" db="EMBL/GenBank/DDBJ databases">
        <title>Depth-based differentiation of microbial function through sediment-hosted aquifers and enrichment of novel symbionts in the deep terrestrial subsurface.</title>
        <authorList>
            <person name="Probst A.J."/>
            <person name="Ladd B."/>
            <person name="Jarett J.K."/>
            <person name="Geller-Mcgrath D.E."/>
            <person name="Sieber C.M."/>
            <person name="Emerson J.B."/>
            <person name="Anantharaman K."/>
            <person name="Thomas B.C."/>
            <person name="Malmstrom R."/>
            <person name="Stieglmeier M."/>
            <person name="Klingl A."/>
            <person name="Woyke T."/>
            <person name="Ryan C.M."/>
            <person name="Banfield J.F."/>
        </authorList>
    </citation>
    <scope>NUCLEOTIDE SEQUENCE [LARGE SCALE GENOMIC DNA]</scope>
    <source>
        <strain evidence="2">CG23_combo_of_CG06-09_8_20_14_all_35_49</strain>
    </source>
</reference>
<evidence type="ECO:0000313" key="2">
    <source>
        <dbReference type="EMBL" id="PIP14834.1"/>
    </source>
</evidence>
<accession>A0A2G9Y6J4</accession>
<dbReference type="EMBL" id="PCRE01000043">
    <property type="protein sequence ID" value="PIP14834.1"/>
    <property type="molecule type" value="Genomic_DNA"/>
</dbReference>
<evidence type="ECO:0000256" key="1">
    <source>
        <dbReference type="ARBA" id="ARBA00005534"/>
    </source>
</evidence>
<dbReference type="InterPro" id="IPR001602">
    <property type="entry name" value="UPF0047_YjbQ-like"/>
</dbReference>
<dbReference type="PANTHER" id="PTHR30615:SF8">
    <property type="entry name" value="UPF0047 PROTEIN C4A8.02C"/>
    <property type="match status" value="1"/>
</dbReference>
<evidence type="ECO:0000313" key="3">
    <source>
        <dbReference type="Proteomes" id="UP000231025"/>
    </source>
</evidence>
<protein>
    <submittedName>
        <fullName evidence="2">Secondary thiamine-phosphate synthase enzyme</fullName>
    </submittedName>
</protein>
<gene>
    <name evidence="2" type="ORF">COX47_02955</name>
</gene>
<dbReference type="Proteomes" id="UP000231025">
    <property type="component" value="Unassembled WGS sequence"/>
</dbReference>
<comment type="similarity">
    <text evidence="1">Belongs to the UPF0047 family.</text>
</comment>
<dbReference type="AlphaFoldDB" id="A0A2G9Y6J4"/>
<dbReference type="PANTHER" id="PTHR30615">
    <property type="entry name" value="UNCHARACTERIZED PROTEIN YJBQ-RELATED"/>
    <property type="match status" value="1"/>
</dbReference>
<dbReference type="PIRSF" id="PIRSF004681">
    <property type="entry name" value="UCP004681"/>
    <property type="match status" value="1"/>
</dbReference>
<name>A0A2G9Y6J4_9BACT</name>
<dbReference type="InterPro" id="IPR035917">
    <property type="entry name" value="YjbQ-like_sf"/>
</dbReference>
<proteinExistence type="inferred from homology"/>